<keyword evidence="3" id="KW-0832">Ubl conjugation</keyword>
<feature type="domain" description="ZMYM2-like/QRICH1 C-terminal" evidence="6">
    <location>
        <begin position="211"/>
        <end position="350"/>
    </location>
</feature>
<sequence>MSPVQVGICKKWILILIFICVTLTTKCIYDLLGFHVSTLDQSTSESGDMKSEVVAPTVPHHEEAQKEEEEPADLPLTQSSEKSPETADPEPEMSKMTSDPAASCAEDQPPTSPMMDLESDFPPAADLVEVKEDVLQCNSAELSFGLSRFIKEVRRPNGETYSPDSIFYLCLGIQQHLFMMGRIENIFTDQLYSQFTHKDPSIFLAPGGAVSSRVEESYLWECKQLGAYSPIVLLNTLLFFCTKHFHFNTVEKHQRLSFSNFTRHSKPCSRAGKVEAEGDLEMMENVTNPLHCPVRLYEFYLSRCPESVKKRTNVFYLQPEQNVHTHSPHWYTSQPLDATTLQSMLTRILAVREVQKEQKAASIANSTTSLQQP</sequence>
<dbReference type="Proteomes" id="UP000261340">
    <property type="component" value="Unplaced"/>
</dbReference>
<keyword evidence="5" id="KW-1133">Transmembrane helix</keyword>
<evidence type="ECO:0000259" key="7">
    <source>
        <dbReference type="Pfam" id="PF25561"/>
    </source>
</evidence>
<protein>
    <submittedName>
        <fullName evidence="8">Si:ch211-266o15.1</fullName>
    </submittedName>
</protein>
<dbReference type="InterPro" id="IPR057926">
    <property type="entry name" value="QRICH1_dom"/>
</dbReference>
<feature type="transmembrane region" description="Helical" evidence="5">
    <location>
        <begin position="12"/>
        <end position="32"/>
    </location>
</feature>
<accession>A0A3Q0TCB0</accession>
<evidence type="ECO:0000256" key="2">
    <source>
        <dbReference type="ARBA" id="ARBA00022553"/>
    </source>
</evidence>
<keyword evidence="5" id="KW-0472">Membrane</keyword>
<evidence type="ECO:0000259" key="6">
    <source>
        <dbReference type="Pfam" id="PF12012"/>
    </source>
</evidence>
<feature type="region of interest" description="Disordered" evidence="4">
    <location>
        <begin position="59"/>
        <end position="120"/>
    </location>
</feature>
<proteinExistence type="predicted"/>
<evidence type="ECO:0000313" key="8">
    <source>
        <dbReference type="Ensembl" id="ENSACIP00000029751.1"/>
    </source>
</evidence>
<keyword evidence="2" id="KW-0597">Phosphoprotein</keyword>
<evidence type="ECO:0000256" key="1">
    <source>
        <dbReference type="ARBA" id="ARBA00022499"/>
    </source>
</evidence>
<keyword evidence="5" id="KW-0812">Transmembrane</keyword>
<evidence type="ECO:0000313" key="9">
    <source>
        <dbReference type="Proteomes" id="UP000261340"/>
    </source>
</evidence>
<organism evidence="8 9">
    <name type="scientific">Amphilophus citrinellus</name>
    <name type="common">Midas cichlid</name>
    <name type="synonym">Cichlasoma citrinellum</name>
    <dbReference type="NCBI Taxonomy" id="61819"/>
    <lineage>
        <taxon>Eukaryota</taxon>
        <taxon>Metazoa</taxon>
        <taxon>Chordata</taxon>
        <taxon>Craniata</taxon>
        <taxon>Vertebrata</taxon>
        <taxon>Euteleostomi</taxon>
        <taxon>Actinopterygii</taxon>
        <taxon>Neopterygii</taxon>
        <taxon>Teleostei</taxon>
        <taxon>Neoteleostei</taxon>
        <taxon>Acanthomorphata</taxon>
        <taxon>Ovalentaria</taxon>
        <taxon>Cichlomorphae</taxon>
        <taxon>Cichliformes</taxon>
        <taxon>Cichlidae</taxon>
        <taxon>New World cichlids</taxon>
        <taxon>Cichlasomatinae</taxon>
        <taxon>Heroini</taxon>
        <taxon>Amphilophus</taxon>
    </lineage>
</organism>
<dbReference type="PANTHER" id="PTHR45736:SF5">
    <property type="entry name" value="ZINC FINGER MYM-TYPE PROTEIN 4"/>
    <property type="match status" value="1"/>
</dbReference>
<keyword evidence="9" id="KW-1185">Reference proteome</keyword>
<reference evidence="8" key="2">
    <citation type="submission" date="2025-09" db="UniProtKB">
        <authorList>
            <consortium name="Ensembl"/>
        </authorList>
    </citation>
    <scope>IDENTIFICATION</scope>
</reference>
<keyword evidence="1" id="KW-1017">Isopeptide bond</keyword>
<dbReference type="InterPro" id="IPR051284">
    <property type="entry name" value="ZnF_MYMT-QRICH1"/>
</dbReference>
<evidence type="ECO:0000256" key="3">
    <source>
        <dbReference type="ARBA" id="ARBA00022843"/>
    </source>
</evidence>
<evidence type="ECO:0000256" key="5">
    <source>
        <dbReference type="SAM" id="Phobius"/>
    </source>
</evidence>
<name>A0A3Q0TCB0_AMPCI</name>
<feature type="domain" description="QRICH1-like" evidence="7">
    <location>
        <begin position="125"/>
        <end position="197"/>
    </location>
</feature>
<reference evidence="8" key="1">
    <citation type="submission" date="2025-08" db="UniProtKB">
        <authorList>
            <consortium name="Ensembl"/>
        </authorList>
    </citation>
    <scope>IDENTIFICATION</scope>
</reference>
<dbReference type="Pfam" id="PF25561">
    <property type="entry name" value="QRICH1"/>
    <property type="match status" value="1"/>
</dbReference>
<dbReference type="GeneTree" id="ENSGT00940000166933"/>
<dbReference type="PANTHER" id="PTHR45736">
    <property type="entry name" value="ZINC FINGER MYM-TYPE PROTEIN"/>
    <property type="match status" value="1"/>
</dbReference>
<dbReference type="Ensembl" id="ENSACIT00000030532.1">
    <property type="protein sequence ID" value="ENSACIP00000029751.1"/>
    <property type="gene ID" value="ENSACIG00000023000.1"/>
</dbReference>
<dbReference type="Pfam" id="PF12012">
    <property type="entry name" value="DUF3504"/>
    <property type="match status" value="1"/>
</dbReference>
<dbReference type="AlphaFoldDB" id="A0A3Q0TCB0"/>
<dbReference type="InterPro" id="IPR021893">
    <property type="entry name" value="ZMYM2-like_C"/>
</dbReference>
<evidence type="ECO:0000256" key="4">
    <source>
        <dbReference type="SAM" id="MobiDB-lite"/>
    </source>
</evidence>